<reference evidence="2" key="1">
    <citation type="submission" date="2018-11" db="EMBL/GenBank/DDBJ databases">
        <authorList>
            <person name="Alioto T."/>
            <person name="Alioto T."/>
        </authorList>
    </citation>
    <scope>NUCLEOTIDE SEQUENCE</scope>
</reference>
<dbReference type="PANTHER" id="PTHR10656:SF42">
    <property type="entry name" value="CYCLIC GMP-AMP SYNTHASE-LIKE PROTEIN-RELATED"/>
    <property type="match status" value="1"/>
</dbReference>
<organism evidence="2 3">
    <name type="scientific">Mytilus galloprovincialis</name>
    <name type="common">Mediterranean mussel</name>
    <dbReference type="NCBI Taxonomy" id="29158"/>
    <lineage>
        <taxon>Eukaryota</taxon>
        <taxon>Metazoa</taxon>
        <taxon>Spiralia</taxon>
        <taxon>Lophotrochozoa</taxon>
        <taxon>Mollusca</taxon>
        <taxon>Bivalvia</taxon>
        <taxon>Autobranchia</taxon>
        <taxon>Pteriomorphia</taxon>
        <taxon>Mytilida</taxon>
        <taxon>Mytiloidea</taxon>
        <taxon>Mytilidae</taxon>
        <taxon>Mytilinae</taxon>
        <taxon>Mytilus</taxon>
    </lineage>
</organism>
<dbReference type="AlphaFoldDB" id="A0A8B6CZK6"/>
<dbReference type="Gene3D" id="1.10.1410.40">
    <property type="match status" value="1"/>
</dbReference>
<proteinExistence type="inferred from homology"/>
<evidence type="ECO:0000313" key="2">
    <source>
        <dbReference type="EMBL" id="VDI11377.1"/>
    </source>
</evidence>
<accession>A0A8B6CZK6</accession>
<protein>
    <recommendedName>
        <fullName evidence="4">Mab-21-like nucleotidyltransferase domain-containing protein</fullName>
    </recommendedName>
</protein>
<comment type="similarity">
    <text evidence="1">Belongs to the mab-21 family.</text>
</comment>
<dbReference type="Proteomes" id="UP000596742">
    <property type="component" value="Unassembled WGS sequence"/>
</dbReference>
<dbReference type="SMART" id="SM01265">
    <property type="entry name" value="Mab-21"/>
    <property type="match status" value="1"/>
</dbReference>
<name>A0A8B6CZK6_MYTGA</name>
<dbReference type="PANTHER" id="PTHR10656">
    <property type="entry name" value="CELL FATE DETERMINING PROTEIN MAB21-RELATED"/>
    <property type="match status" value="1"/>
</dbReference>
<dbReference type="OrthoDB" id="6139340at2759"/>
<dbReference type="Gene3D" id="3.30.460.90">
    <property type="match status" value="1"/>
</dbReference>
<evidence type="ECO:0000256" key="1">
    <source>
        <dbReference type="ARBA" id="ARBA00008307"/>
    </source>
</evidence>
<keyword evidence="3" id="KW-1185">Reference proteome</keyword>
<comment type="caution">
    <text evidence="2">The sequence shown here is derived from an EMBL/GenBank/DDBJ whole genome shotgun (WGS) entry which is preliminary data.</text>
</comment>
<evidence type="ECO:0000313" key="3">
    <source>
        <dbReference type="Proteomes" id="UP000596742"/>
    </source>
</evidence>
<gene>
    <name evidence="2" type="ORF">MGAL_10B006387</name>
</gene>
<evidence type="ECO:0008006" key="4">
    <source>
        <dbReference type="Google" id="ProtNLM"/>
    </source>
</evidence>
<sequence>MYPPVQKLIDRHNSMNSYTRQNINKKLFDLHESKKLVSKRSAEEIEEISTSVKEMVTQITSEFKTYGDNEFYDVKCIHSVGSMAEGTRIGNPKEFDFIVELKKFSTTNMAKALEIIPIDTIEECATPFGVHHPFQHAHIKVIDTKMKETFKDYILKDEYLNKTLFSPTTRQAVLEYAIGNLGKNILSKNYGTLEITDIPPGKNGPAGSFVLLWKSKDEKLFITIDTVMAIAVSQEMLKDKESIVNDCFKHLKNESCFLLPAGSFQNNRCFKYAFTLTEVERMKSLSDYHKICYRLMKDFVGRDGSVSRAFPSYVLKTVVLRHSEKCEEKNDFFSCIVDIITEMSKTCSHGDFVHLAEHTLFLKQNFVSEAPCDREIYPGLLDDLITLQILEELFPNK</sequence>
<dbReference type="EMBL" id="UYJE01002503">
    <property type="protein sequence ID" value="VDI11377.1"/>
    <property type="molecule type" value="Genomic_DNA"/>
</dbReference>
<dbReference type="InterPro" id="IPR024810">
    <property type="entry name" value="MAB21L/cGLR"/>
</dbReference>